<dbReference type="InterPro" id="IPR041692">
    <property type="entry name" value="HHH_9"/>
</dbReference>
<dbReference type="Pfam" id="PF00575">
    <property type="entry name" value="S1"/>
    <property type="match status" value="1"/>
</dbReference>
<dbReference type="InterPro" id="IPR032639">
    <property type="entry name" value="Tex_YqgF"/>
</dbReference>
<evidence type="ECO:0000313" key="3">
    <source>
        <dbReference type="Proteomes" id="UP000713904"/>
    </source>
</evidence>
<proteinExistence type="predicted"/>
<dbReference type="PANTHER" id="PTHR10724">
    <property type="entry name" value="30S RIBOSOMAL PROTEIN S1"/>
    <property type="match status" value="1"/>
</dbReference>
<dbReference type="Pfam" id="PF09371">
    <property type="entry name" value="Tex_N"/>
    <property type="match status" value="1"/>
</dbReference>
<dbReference type="CDD" id="cd05685">
    <property type="entry name" value="S1_Tex"/>
    <property type="match status" value="1"/>
</dbReference>
<dbReference type="InterPro" id="IPR044146">
    <property type="entry name" value="S1_Tex"/>
</dbReference>
<organism evidence="2 3">
    <name type="scientific">Peptostreptococcus canis</name>
    <dbReference type="NCBI Taxonomy" id="1159213"/>
    <lineage>
        <taxon>Bacteria</taxon>
        <taxon>Bacillati</taxon>
        <taxon>Bacillota</taxon>
        <taxon>Clostridia</taxon>
        <taxon>Peptostreptococcales</taxon>
        <taxon>Peptostreptococcaceae</taxon>
        <taxon>Peptostreptococcus</taxon>
    </lineage>
</organism>
<dbReference type="InterPro" id="IPR023323">
    <property type="entry name" value="Tex-like_dom_sf"/>
</dbReference>
<keyword evidence="3" id="KW-1185">Reference proteome</keyword>
<sequence>MNINEILIKEFKLKEYQIENAIKLIDEGNTIPFIARYRKEMTGEMSDTQLRDLFERLTYLRNLESRKEDIMRLIDEQGKLTEEIEKSLEKAKTLQEAEDIYAPYKQKKRTRATIAKERGLEPLALMLLLSKNIDLEKEAFAFVNEENDVLDIQTAIEGAKDIVAEQMSDDADIRKYIREYGLNHGLISSKAKNEEDSVYKMYYDFSESIKDILPHRTLAINRGEKEDFLSVKIVLDDQTMIDEIAKRYTGAQNEGNENILFEIAQDSYKRLIFPSIERELRNHLTEIAQERAIKVFGQNLNGLLLQPPIKEQVVMGFDPAFRTGCKIAIVDKNGKLLDFTTVYPTEPQNKIEESKKILKNMINKYNVDIISIGNGTASRESERFVAEMISEMDRNVSYVIVNEAGASVYSASKLANEEHPDINVSIRGAISIARRLQDPMAELVKIDPKSIGVGQYQHDVNEKRLTEVLDGVVEDSVNKIGVDVNTASYSLLEHVAGISSSVAKNIVIYRDENGEFNDINDLKNVKRLGPAAFKQSAGFIRIPESNNPLDNTGVHPESYEACLGLLDKLGYSLNDVKNGNLEDIDSRVKKYGISKLSDELKSGEATLKDIIDEIKKPGRDIRDSGIKPVLRTDIMKLEDLENDMILTGTVRNVVDFGAFIDIGIKNDGLVHISQISKKRIKNVSDVLTVGDIVNVRVIGIDLEKGKVSLSLKNVPQNKETEAI</sequence>
<dbReference type="InterPro" id="IPR023319">
    <property type="entry name" value="Tex-like_HTH_dom_sf"/>
</dbReference>
<gene>
    <name evidence="2" type="ORF">HLB29_00215</name>
</gene>
<accession>A0ABR6TI67</accession>
<dbReference type="InterPro" id="IPR010994">
    <property type="entry name" value="RuvA_2-like"/>
</dbReference>
<feature type="domain" description="S1 motif" evidence="1">
    <location>
        <begin position="643"/>
        <end position="712"/>
    </location>
</feature>
<dbReference type="Gene3D" id="3.30.420.140">
    <property type="entry name" value="YqgF/RNase H-like domain"/>
    <property type="match status" value="1"/>
</dbReference>
<dbReference type="SMART" id="SM00316">
    <property type="entry name" value="S1"/>
    <property type="match status" value="1"/>
</dbReference>
<dbReference type="InterPro" id="IPR006641">
    <property type="entry name" value="YqgF/RNaseH-like_dom"/>
</dbReference>
<dbReference type="Gene3D" id="1.10.3500.10">
    <property type="entry name" value="Tex N-terminal region-like"/>
    <property type="match status" value="1"/>
</dbReference>
<dbReference type="PANTHER" id="PTHR10724:SF10">
    <property type="entry name" value="S1 RNA-BINDING DOMAIN-CONTAINING PROTEIN 1"/>
    <property type="match status" value="1"/>
</dbReference>
<dbReference type="RefSeq" id="WP_185623160.1">
    <property type="nucleotide sequence ID" value="NZ_JABGBW010000001.1"/>
</dbReference>
<evidence type="ECO:0000259" key="1">
    <source>
        <dbReference type="PROSITE" id="PS50126"/>
    </source>
</evidence>
<dbReference type="InterPro" id="IPR012340">
    <property type="entry name" value="NA-bd_OB-fold"/>
</dbReference>
<dbReference type="SUPFAM" id="SSF53098">
    <property type="entry name" value="Ribonuclease H-like"/>
    <property type="match status" value="1"/>
</dbReference>
<dbReference type="InterPro" id="IPR003029">
    <property type="entry name" value="S1_domain"/>
</dbReference>
<dbReference type="SMART" id="SM00732">
    <property type="entry name" value="YqgFc"/>
    <property type="match status" value="1"/>
</dbReference>
<dbReference type="EMBL" id="JABGBW010000001">
    <property type="protein sequence ID" value="MBC2575107.1"/>
    <property type="molecule type" value="Genomic_DNA"/>
</dbReference>
<dbReference type="SUPFAM" id="SSF158832">
    <property type="entry name" value="Tex N-terminal region-like"/>
    <property type="match status" value="1"/>
</dbReference>
<protein>
    <submittedName>
        <fullName evidence="2">RNA-binding transcriptional accessory protein</fullName>
    </submittedName>
</protein>
<dbReference type="Gene3D" id="1.10.10.650">
    <property type="entry name" value="RuvA domain 2-like"/>
    <property type="match status" value="1"/>
</dbReference>
<dbReference type="Gene3D" id="1.10.150.310">
    <property type="entry name" value="Tex RuvX-like domain-like"/>
    <property type="match status" value="1"/>
</dbReference>
<reference evidence="2 3" key="1">
    <citation type="submission" date="2020-05" db="EMBL/GenBank/DDBJ databases">
        <title>Draft genome of xy-202 and genomic insight in genome of the genus Peptostreptococcus.</title>
        <authorList>
            <person name="Zhang Z."/>
        </authorList>
    </citation>
    <scope>NUCLEOTIDE SEQUENCE [LARGE SCALE GENOMIC DNA]</scope>
    <source>
        <strain evidence="2 3">DSM 27025</strain>
    </source>
</reference>
<dbReference type="SUPFAM" id="SSF50249">
    <property type="entry name" value="Nucleic acid-binding proteins"/>
    <property type="match status" value="1"/>
</dbReference>
<evidence type="ECO:0000313" key="2">
    <source>
        <dbReference type="EMBL" id="MBC2575107.1"/>
    </source>
</evidence>
<dbReference type="InterPro" id="IPR050437">
    <property type="entry name" value="Ribos_protein_bS1-like"/>
</dbReference>
<dbReference type="SUPFAM" id="SSF47781">
    <property type="entry name" value="RuvA domain 2-like"/>
    <property type="match status" value="2"/>
</dbReference>
<dbReference type="Pfam" id="PF17674">
    <property type="entry name" value="HHH_9"/>
    <property type="match status" value="1"/>
</dbReference>
<dbReference type="Proteomes" id="UP000713904">
    <property type="component" value="Unassembled WGS sequence"/>
</dbReference>
<dbReference type="Pfam" id="PF12836">
    <property type="entry name" value="HHH_3"/>
    <property type="match status" value="1"/>
</dbReference>
<dbReference type="Pfam" id="PF22706">
    <property type="entry name" value="Tex_central_region"/>
    <property type="match status" value="1"/>
</dbReference>
<dbReference type="Pfam" id="PF16921">
    <property type="entry name" value="Tex_YqgF"/>
    <property type="match status" value="1"/>
</dbReference>
<dbReference type="InterPro" id="IPR055179">
    <property type="entry name" value="Tex-like_central_region"/>
</dbReference>
<dbReference type="Gene3D" id="2.40.50.140">
    <property type="entry name" value="Nucleic acid-binding proteins"/>
    <property type="match status" value="1"/>
</dbReference>
<dbReference type="InterPro" id="IPR012337">
    <property type="entry name" value="RNaseH-like_sf"/>
</dbReference>
<dbReference type="PROSITE" id="PS50126">
    <property type="entry name" value="S1"/>
    <property type="match status" value="1"/>
</dbReference>
<name>A0ABR6TI67_9FIRM</name>
<comment type="caution">
    <text evidence="2">The sequence shown here is derived from an EMBL/GenBank/DDBJ whole genome shotgun (WGS) entry which is preliminary data.</text>
</comment>
<dbReference type="InterPro" id="IPR018974">
    <property type="entry name" value="Tex-like_N"/>
</dbReference>
<dbReference type="InterPro" id="IPR037027">
    <property type="entry name" value="YqgF/RNaseH-like_dom_sf"/>
</dbReference>